<dbReference type="AlphaFoldDB" id="A0A3T0SZU4"/>
<dbReference type="EMBL" id="CP028137">
    <property type="protein sequence ID" value="AZZ51901.1"/>
    <property type="molecule type" value="Genomic_DNA"/>
</dbReference>
<name>A0A3T0SZU4_9MICO</name>
<dbReference type="KEGG" id="rfs:C1I64_07445"/>
<organism evidence="1 2">
    <name type="scientific">Rathayibacter festucae DSM 15932</name>
    <dbReference type="NCBI Taxonomy" id="1328866"/>
    <lineage>
        <taxon>Bacteria</taxon>
        <taxon>Bacillati</taxon>
        <taxon>Actinomycetota</taxon>
        <taxon>Actinomycetes</taxon>
        <taxon>Micrococcales</taxon>
        <taxon>Microbacteriaceae</taxon>
        <taxon>Rathayibacter</taxon>
    </lineage>
</organism>
<proteinExistence type="predicted"/>
<gene>
    <name evidence="1" type="ORF">C1I64_07445</name>
</gene>
<sequence length="150" mass="16853">MKAFSVSEQSGSDRFAVQHREHFRGAELDAASVDIGAPRRCPAAGVGMALRRAARSVHQGTGAPVERERSGSICRGSRRRDLRPCALSHRFWYLSEELGRASRPKNQFVDEVVERAEKDGQRVFVLRVEDEDRRCIRLTVHMETLVPGVP</sequence>
<protein>
    <submittedName>
        <fullName evidence="1">Uncharacterized protein</fullName>
    </submittedName>
</protein>
<accession>A0A3T0SZU4</accession>
<evidence type="ECO:0000313" key="2">
    <source>
        <dbReference type="Proteomes" id="UP000285317"/>
    </source>
</evidence>
<dbReference type="Proteomes" id="UP000285317">
    <property type="component" value="Chromosome"/>
</dbReference>
<evidence type="ECO:0000313" key="1">
    <source>
        <dbReference type="EMBL" id="AZZ51901.1"/>
    </source>
</evidence>
<reference evidence="1 2" key="1">
    <citation type="submission" date="2018-03" db="EMBL/GenBank/DDBJ databases">
        <title>Bacteriophage NCPPB3778 and a type I-E CRISPR drive the evolution of the US Biological Select Agent, Rathayibacter toxicus.</title>
        <authorList>
            <person name="Davis E.W.II."/>
            <person name="Tabima J.F."/>
            <person name="Weisberg A.J."/>
            <person name="Dantas Lopes L."/>
            <person name="Wiseman M.S."/>
            <person name="Wiseman M.S."/>
            <person name="Pupko T."/>
            <person name="Belcher M.S."/>
            <person name="Sechler A.J."/>
            <person name="Tancos M.A."/>
            <person name="Schroeder B.K."/>
            <person name="Murray T.D."/>
            <person name="Luster D.G."/>
            <person name="Schneider W.L."/>
            <person name="Rogers E."/>
            <person name="Andreote F.D."/>
            <person name="Grunwald N.J."/>
            <person name="Putnam M.L."/>
            <person name="Chang J.H."/>
        </authorList>
    </citation>
    <scope>NUCLEOTIDE SEQUENCE [LARGE SCALE GENOMIC DNA]</scope>
    <source>
        <strain evidence="1 2">DSM 15932</strain>
    </source>
</reference>